<feature type="compositionally biased region" description="Basic and acidic residues" evidence="10">
    <location>
        <begin position="314"/>
        <end position="334"/>
    </location>
</feature>
<name>G3WLR3_SARHA</name>
<feature type="signal peptide" evidence="11">
    <location>
        <begin position="1"/>
        <end position="22"/>
    </location>
</feature>
<sequence length="410" mass="44633">KHGDHISPPVFLLFTAAQLSCSLNDEEKQTVVELHNLYRSQVSPPATNMKNMKWDEDLAAFAKAYASKCVWGHNKDRGRRGENLFAITEGEMDLQLAVEQWYNEHEHYSLSNATCAEGQMCGHYTQVVWAKTERIGCGSQFCEKLEGVTETNIHVLVCNYEPPGNVKGQKPYLEGPQCSQCQEGYECKHLLCRETSDKNEDLMDPLPLVLELTMNMEKGEVADVCWLGGTMTLRSRNVTNPEEAGVSPFLPTTTLTSPMASETSPKLPTSMASETSPNLATEVPSSLATQTSTSLSEGTSLSPRLSIEATLKSSEIEASKTEPDRDEPTQDRPQELLPSSSSSSSSSETLATTFLAKGEPEEVPGTVWPIKHSSNSVPPDFPQTGGANAIGGRTLALQSLEGKTPSFSPA</sequence>
<evidence type="ECO:0000256" key="5">
    <source>
        <dbReference type="ARBA" id="ARBA00022729"/>
    </source>
</evidence>
<dbReference type="InterPro" id="IPR035940">
    <property type="entry name" value="CAP_sf"/>
</dbReference>
<evidence type="ECO:0000256" key="4">
    <source>
        <dbReference type="ARBA" id="ARBA00022690"/>
    </source>
</evidence>
<dbReference type="FunFam" id="3.40.33.10:FF:000011">
    <property type="entry name" value="Peptidase inhibitor 16"/>
    <property type="match status" value="1"/>
</dbReference>
<dbReference type="Proteomes" id="UP000007648">
    <property type="component" value="Unassembled WGS sequence"/>
</dbReference>
<evidence type="ECO:0000256" key="3">
    <source>
        <dbReference type="ARBA" id="ARBA00022525"/>
    </source>
</evidence>
<accession>G3WLR3</accession>
<dbReference type="Gene3D" id="3.40.33.10">
    <property type="entry name" value="CAP"/>
    <property type="match status" value="1"/>
</dbReference>
<dbReference type="SMART" id="SM00198">
    <property type="entry name" value="SCP"/>
    <property type="match status" value="1"/>
</dbReference>
<gene>
    <name evidence="13" type="primary">PI16</name>
</gene>
<feature type="region of interest" description="Disordered" evidence="10">
    <location>
        <begin position="238"/>
        <end position="389"/>
    </location>
</feature>
<evidence type="ECO:0000313" key="13">
    <source>
        <dbReference type="Ensembl" id="ENSSHAP00000016368.2"/>
    </source>
</evidence>
<dbReference type="Pfam" id="PF00188">
    <property type="entry name" value="CAP"/>
    <property type="match status" value="1"/>
</dbReference>
<dbReference type="eggNOG" id="KOG3017">
    <property type="taxonomic scope" value="Eukaryota"/>
</dbReference>
<evidence type="ECO:0000256" key="10">
    <source>
        <dbReference type="SAM" id="MobiDB-lite"/>
    </source>
</evidence>
<dbReference type="PROSITE" id="PS01009">
    <property type="entry name" value="CRISP_1"/>
    <property type="match status" value="1"/>
</dbReference>
<feature type="domain" description="SCP" evidence="12">
    <location>
        <begin position="26"/>
        <end position="168"/>
    </location>
</feature>
<evidence type="ECO:0000256" key="6">
    <source>
        <dbReference type="ARBA" id="ARBA00023180"/>
    </source>
</evidence>
<keyword evidence="6" id="KW-0325">Glycoprotein</keyword>
<feature type="chain" id="PRO_5029642548" description="Peptidase inhibitor 16" evidence="11">
    <location>
        <begin position="23"/>
        <end position="410"/>
    </location>
</feature>
<evidence type="ECO:0000313" key="14">
    <source>
        <dbReference type="Proteomes" id="UP000007648"/>
    </source>
</evidence>
<comment type="function">
    <text evidence="7">May inhibit cardiomyocyte growth.</text>
</comment>
<evidence type="ECO:0000256" key="9">
    <source>
        <dbReference type="ARBA" id="ARBA00074449"/>
    </source>
</evidence>
<evidence type="ECO:0000256" key="7">
    <source>
        <dbReference type="ARBA" id="ARBA00058129"/>
    </source>
</evidence>
<dbReference type="Ensembl" id="ENSSHAT00000016505.2">
    <property type="protein sequence ID" value="ENSSHAP00000016368.2"/>
    <property type="gene ID" value="ENSSHAG00000013929.2"/>
</dbReference>
<comment type="subcellular location">
    <subcellularLocation>
        <location evidence="1">Secreted</location>
    </subcellularLocation>
</comment>
<dbReference type="PANTHER" id="PTHR10334">
    <property type="entry name" value="CYSTEINE-RICH SECRETORY PROTEIN-RELATED"/>
    <property type="match status" value="1"/>
</dbReference>
<dbReference type="PROSITE" id="PS01010">
    <property type="entry name" value="CRISP_2"/>
    <property type="match status" value="1"/>
</dbReference>
<dbReference type="GeneTree" id="ENSGT00940000163908"/>
<keyword evidence="5 11" id="KW-0732">Signal</keyword>
<evidence type="ECO:0000259" key="12">
    <source>
        <dbReference type="SMART" id="SM00198"/>
    </source>
</evidence>
<evidence type="ECO:0000256" key="1">
    <source>
        <dbReference type="ARBA" id="ARBA00004613"/>
    </source>
</evidence>
<dbReference type="InParanoid" id="G3WLR3"/>
<keyword evidence="14" id="KW-1185">Reference proteome</keyword>
<proteinExistence type="inferred from homology"/>
<evidence type="ECO:0000256" key="2">
    <source>
        <dbReference type="ARBA" id="ARBA00009923"/>
    </source>
</evidence>
<reference evidence="13" key="3">
    <citation type="submission" date="2025-09" db="UniProtKB">
        <authorList>
            <consortium name="Ensembl"/>
        </authorList>
    </citation>
    <scope>IDENTIFICATION</scope>
</reference>
<dbReference type="AlphaFoldDB" id="G3WLR3"/>
<reference evidence="13" key="2">
    <citation type="submission" date="2025-08" db="UniProtKB">
        <authorList>
            <consortium name="Ensembl"/>
        </authorList>
    </citation>
    <scope>IDENTIFICATION</scope>
</reference>
<dbReference type="InterPro" id="IPR014044">
    <property type="entry name" value="CAP_dom"/>
</dbReference>
<feature type="compositionally biased region" description="Low complexity" evidence="10">
    <location>
        <begin position="285"/>
        <end position="302"/>
    </location>
</feature>
<organism evidence="13 14">
    <name type="scientific">Sarcophilus harrisii</name>
    <name type="common">Tasmanian devil</name>
    <name type="synonym">Sarcophilus laniarius</name>
    <dbReference type="NCBI Taxonomy" id="9305"/>
    <lineage>
        <taxon>Eukaryota</taxon>
        <taxon>Metazoa</taxon>
        <taxon>Chordata</taxon>
        <taxon>Craniata</taxon>
        <taxon>Vertebrata</taxon>
        <taxon>Euteleostomi</taxon>
        <taxon>Mammalia</taxon>
        <taxon>Metatheria</taxon>
        <taxon>Dasyuromorphia</taxon>
        <taxon>Dasyuridae</taxon>
        <taxon>Sarcophilus</taxon>
    </lineage>
</organism>
<evidence type="ECO:0000256" key="8">
    <source>
        <dbReference type="ARBA" id="ARBA00063504"/>
    </source>
</evidence>
<dbReference type="GO" id="GO:0030414">
    <property type="term" value="F:peptidase inhibitor activity"/>
    <property type="evidence" value="ECO:0007669"/>
    <property type="project" value="UniProtKB-KW"/>
</dbReference>
<comment type="similarity">
    <text evidence="2">Belongs to the CRISP family.</text>
</comment>
<comment type="subunit">
    <text evidence="8">Interacts with PSP94/MSMB.</text>
</comment>
<dbReference type="InterPro" id="IPR001283">
    <property type="entry name" value="CRISP-related"/>
</dbReference>
<evidence type="ECO:0000256" key="11">
    <source>
        <dbReference type="SAM" id="SignalP"/>
    </source>
</evidence>
<dbReference type="FunCoup" id="G3WLR3">
    <property type="interactions" value="169"/>
</dbReference>
<dbReference type="SUPFAM" id="SSF55797">
    <property type="entry name" value="PR-1-like"/>
    <property type="match status" value="1"/>
</dbReference>
<feature type="compositionally biased region" description="Polar residues" evidence="10">
    <location>
        <begin position="259"/>
        <end position="279"/>
    </location>
</feature>
<keyword evidence="4" id="KW-0646">Protease inhibitor</keyword>
<feature type="compositionally biased region" description="Low complexity" evidence="10">
    <location>
        <begin position="247"/>
        <end position="258"/>
    </location>
</feature>
<protein>
    <recommendedName>
        <fullName evidence="9">Peptidase inhibitor 16</fullName>
    </recommendedName>
</protein>
<dbReference type="CDD" id="cd05559">
    <property type="entry name" value="CAP_PI16_HrTT-1"/>
    <property type="match status" value="1"/>
</dbReference>
<dbReference type="HOGENOM" id="CLU_049124_0_0_1"/>
<dbReference type="STRING" id="9305.ENSSHAP00000016368"/>
<keyword evidence="3" id="KW-0964">Secreted</keyword>
<dbReference type="GO" id="GO:0005576">
    <property type="term" value="C:extracellular region"/>
    <property type="evidence" value="ECO:0007669"/>
    <property type="project" value="UniProtKB-SubCell"/>
</dbReference>
<reference evidence="13 14" key="1">
    <citation type="journal article" date="2011" name="Proc. Natl. Acad. Sci. U.S.A.">
        <title>Genetic diversity and population structure of the endangered marsupial Sarcophilus harrisii (Tasmanian devil).</title>
        <authorList>
            <person name="Miller W."/>
            <person name="Hayes V.M."/>
            <person name="Ratan A."/>
            <person name="Petersen D.C."/>
            <person name="Wittekindt N.E."/>
            <person name="Miller J."/>
            <person name="Walenz B."/>
            <person name="Knight J."/>
            <person name="Qi J."/>
            <person name="Zhao F."/>
            <person name="Wang Q."/>
            <person name="Bedoya-Reina O.C."/>
            <person name="Katiyar N."/>
            <person name="Tomsho L.P."/>
            <person name="Kasson L.M."/>
            <person name="Hardie R.A."/>
            <person name="Woodbridge P."/>
            <person name="Tindall E.A."/>
            <person name="Bertelsen M.F."/>
            <person name="Dixon D."/>
            <person name="Pyecroft S."/>
            <person name="Helgen K.M."/>
            <person name="Lesk A.M."/>
            <person name="Pringle T.H."/>
            <person name="Patterson N."/>
            <person name="Zhang Y."/>
            <person name="Kreiss A."/>
            <person name="Woods G.M."/>
            <person name="Jones M.E."/>
            <person name="Schuster S.C."/>
        </authorList>
    </citation>
    <scope>NUCLEOTIDE SEQUENCE [LARGE SCALE GENOMIC DNA]</scope>
</reference>
<dbReference type="InterPro" id="IPR018244">
    <property type="entry name" value="Allrgn_V5/Tpx1_CS"/>
</dbReference>
<dbReference type="PRINTS" id="PR00837">
    <property type="entry name" value="V5TPXLIKE"/>
</dbReference>